<dbReference type="SUPFAM" id="SSF49265">
    <property type="entry name" value="Fibronectin type III"/>
    <property type="match status" value="5"/>
</dbReference>
<comment type="caution">
    <text evidence="10">The sequence shown here is derived from an EMBL/GenBank/DDBJ whole genome shotgun (WGS) entry which is preliminary data.</text>
</comment>
<evidence type="ECO:0000256" key="6">
    <source>
        <dbReference type="ARBA" id="ARBA00023136"/>
    </source>
</evidence>
<feature type="domain" description="Fibronectin type-III" evidence="9">
    <location>
        <begin position="1116"/>
        <end position="1206"/>
    </location>
</feature>
<dbReference type="PANTHER" id="PTHR11319:SF35">
    <property type="entry name" value="OUTER MEMBRANE PROTEIN PMPC-RELATED"/>
    <property type="match status" value="1"/>
</dbReference>
<gene>
    <name evidence="10" type="ORF">GCM10011386_34640</name>
</gene>
<dbReference type="NCBIfam" id="TIGR01376">
    <property type="entry name" value="POMP_repeat"/>
    <property type="match status" value="2"/>
</dbReference>
<dbReference type="InterPro" id="IPR003961">
    <property type="entry name" value="FN3_dom"/>
</dbReference>
<dbReference type="Pfam" id="PF02415">
    <property type="entry name" value="Chlam_PMP"/>
    <property type="match status" value="4"/>
</dbReference>
<evidence type="ECO:0000256" key="3">
    <source>
        <dbReference type="ARBA" id="ARBA00004613"/>
    </source>
</evidence>
<dbReference type="NCBIfam" id="TIGR04131">
    <property type="entry name" value="Bac_Flav_CTERM"/>
    <property type="match status" value="1"/>
</dbReference>
<dbReference type="PROSITE" id="PS50853">
    <property type="entry name" value="FN3"/>
    <property type="match status" value="2"/>
</dbReference>
<dbReference type="InterPro" id="IPR003368">
    <property type="entry name" value="POMP_repeat"/>
</dbReference>
<feature type="domain" description="Fibronectin type-III" evidence="9">
    <location>
        <begin position="1312"/>
        <end position="1402"/>
    </location>
</feature>
<evidence type="ECO:0000256" key="8">
    <source>
        <dbReference type="SAM" id="SignalP"/>
    </source>
</evidence>
<evidence type="ECO:0000256" key="5">
    <source>
        <dbReference type="ARBA" id="ARBA00022729"/>
    </source>
</evidence>
<feature type="chain" id="PRO_5046811684" description="Fibronectin type-III domain-containing protein" evidence="8">
    <location>
        <begin position="22"/>
        <end position="1605"/>
    </location>
</feature>
<keyword evidence="4" id="KW-0964">Secreted</keyword>
<dbReference type="InterPro" id="IPR006626">
    <property type="entry name" value="PbH1"/>
</dbReference>
<comment type="subcellular location">
    <subcellularLocation>
        <location evidence="1">Cell envelope</location>
    </subcellularLocation>
    <subcellularLocation>
        <location evidence="2">Cell outer membrane</location>
    </subcellularLocation>
    <subcellularLocation>
        <location evidence="3">Secreted</location>
    </subcellularLocation>
</comment>
<dbReference type="SMART" id="SM00710">
    <property type="entry name" value="PbH1"/>
    <property type="match status" value="5"/>
</dbReference>
<reference evidence="11" key="1">
    <citation type="journal article" date="2019" name="Int. J. Syst. Evol. Microbiol.">
        <title>The Global Catalogue of Microorganisms (GCM) 10K type strain sequencing project: providing services to taxonomists for standard genome sequencing and annotation.</title>
        <authorList>
            <consortium name="The Broad Institute Genomics Platform"/>
            <consortium name="The Broad Institute Genome Sequencing Center for Infectious Disease"/>
            <person name="Wu L."/>
            <person name="Ma J."/>
        </authorList>
    </citation>
    <scope>NUCLEOTIDE SEQUENCE [LARGE SCALE GENOMIC DNA]</scope>
    <source>
        <strain evidence="11">CGMCC 1.15342</strain>
    </source>
</reference>
<dbReference type="InterPro" id="IPR036116">
    <property type="entry name" value="FN3_sf"/>
</dbReference>
<dbReference type="Proteomes" id="UP000597338">
    <property type="component" value="Unassembled WGS sequence"/>
</dbReference>
<dbReference type="NCBIfam" id="NF041518">
    <property type="entry name" value="choice_anch_Q"/>
    <property type="match status" value="1"/>
</dbReference>
<evidence type="ECO:0000256" key="1">
    <source>
        <dbReference type="ARBA" id="ARBA00004196"/>
    </source>
</evidence>
<dbReference type="Gene3D" id="2.160.20.10">
    <property type="entry name" value="Single-stranded right-handed beta-helix, Pectin lyase-like"/>
    <property type="match status" value="1"/>
</dbReference>
<accession>A0ABQ1MF08</accession>
<dbReference type="Pfam" id="PF13585">
    <property type="entry name" value="CHU_C"/>
    <property type="match status" value="1"/>
</dbReference>
<evidence type="ECO:0000256" key="4">
    <source>
        <dbReference type="ARBA" id="ARBA00022525"/>
    </source>
</evidence>
<evidence type="ECO:0000256" key="7">
    <source>
        <dbReference type="ARBA" id="ARBA00023237"/>
    </source>
</evidence>
<proteinExistence type="predicted"/>
<organism evidence="10 11">
    <name type="scientific">Parapedobacter defluvii</name>
    <dbReference type="NCBI Taxonomy" id="2045106"/>
    <lineage>
        <taxon>Bacteria</taxon>
        <taxon>Pseudomonadati</taxon>
        <taxon>Bacteroidota</taxon>
        <taxon>Sphingobacteriia</taxon>
        <taxon>Sphingobacteriales</taxon>
        <taxon>Sphingobacteriaceae</taxon>
        <taxon>Parapedobacter</taxon>
    </lineage>
</organism>
<dbReference type="SMART" id="SM00060">
    <property type="entry name" value="FN3"/>
    <property type="match status" value="9"/>
</dbReference>
<evidence type="ECO:0000313" key="10">
    <source>
        <dbReference type="EMBL" id="GGC39617.1"/>
    </source>
</evidence>
<name>A0ABQ1MF08_9SPHI</name>
<dbReference type="RefSeq" id="WP_188752726.1">
    <property type="nucleotide sequence ID" value="NZ_BMIK01000014.1"/>
</dbReference>
<evidence type="ECO:0000256" key="2">
    <source>
        <dbReference type="ARBA" id="ARBA00004442"/>
    </source>
</evidence>
<dbReference type="CDD" id="cd00063">
    <property type="entry name" value="FN3"/>
    <property type="match status" value="1"/>
</dbReference>
<keyword evidence="6" id="KW-0472">Membrane</keyword>
<dbReference type="SUPFAM" id="SSF51126">
    <property type="entry name" value="Pectin lyase-like"/>
    <property type="match status" value="2"/>
</dbReference>
<evidence type="ECO:0000313" key="11">
    <source>
        <dbReference type="Proteomes" id="UP000597338"/>
    </source>
</evidence>
<dbReference type="Gene3D" id="2.60.40.10">
    <property type="entry name" value="Immunoglobulins"/>
    <property type="match status" value="10"/>
</dbReference>
<dbReference type="EMBL" id="BMIK01000014">
    <property type="protein sequence ID" value="GGC39617.1"/>
    <property type="molecule type" value="Genomic_DNA"/>
</dbReference>
<sequence>MQHLVSVLFFLWLVTGTIAQAQTIWHVSPDGSGDGTSWAAASSLTDAVDNAVAGDELWLKQGTYPISSTISIDKTLEILGGFSGLGNQRDPALYPSIIDGQHAVSIIRTGLNSNDMLFEGISFINGYADIGTDVNDIKGGALYISGNGTRINNCIFRDNTSENRIGSGAIYLWNTDNIVIENSHFENNRVIQNDGWAAGNIGGGAIHIRFGTNNRIENCRFVNNFSYYSGGAIDAWGEDAQIINCHFEDNRSGDNGGAILVRFERAIISNSVFRNNSSEKSGGAIYLNADPSTITNSIFSENSSLDNGGAIFNSSELSIFNSSFTQNTSSDKGGALYNGQKLSVSNSLFNQNKTTTLGGAIYSREELYVTNSTFVFNEKTAIAHPYRESSEYYTYQTHIFNSIFFGNTAGNLADVDLWPDVDRDGEYPDQSEKDFRRNIFQENTYGSNNLMGIDPLFQDFSGDDFSLRSNSPAIEYGRNPLYTAVAGTGPETDNDLGGNDRLFGDHVDAGAYEHQSASTLTPPGCVTNVTPTDNATDVPIDANITWDAVVDATGYRISIGTTSGGTDIAENVEVTTGTSFNPPADFPENETVYVTVVPYNAVGKATGCPEIRFTTEILPTVPGCATNIAPSDNAIDVPVDATITWDAVVNADGYYLTIGTTSGGTDIADNEEVTGTSFNLAMTFDENTTYYVSVIPFNAVGEAEGCTEINFTTETVLKIPECTIITAPIDDATDVAIDASISWTSIDDADGYRISIGTTAGGTDIADSEEVTGTSYALTGGFDENTTYYVSVISFNNAGEAEGCTEISFVTETVLKAPECTTITAPEDEATDVGLGAGITWSTVDRADGYRIFIGTTAGGTDILDGEEVTGTSYTPATDWEENTTYHVTVVPFNAAGEAEGCTEISFTTTTLLVAPECTTITAPEDEATDVGLGAGITWSTVDRADGYRIFIGTTAGGTDILDGEEVTGTSYTPATDWEENTTYHVTVVPFNAAGEAEGCTEISFTTTTLLVAPECTTITAPEDEATDVGLGAGITWSTVDRADGYRIFIGTTAGGTDILDGEEVTGTAYTTATDWEGNTTYYVTVVPYNAAGEAEGCTEISFTTATLLRAPECTPITFPENEATDIGLGAGITWPVANGADGYRIYVGTTAGGTDIIDGEEVTGTTHIPTTDWEENTTYYVTVVPFNAAGEAEGCTEISFTTATLLRAPDCTAITSPEDSDTDIGLGAGITWSEADGADGYRIYIGTTAGGIDIVDGEEITGTTYTPTTDWEENTTYYVTVVPFNAAGEAEGCAEIRFTTTTLLRAPECTPITFPENEATDIGLGAGITWPVANGADGYRIYVGTTAGGTDIIDGEEVTGTTHIPTTDWEENTTYYVTVVPFNAAGEAEGCTEISFTTATLLRAPDCTTVTSPIDGAGSTSLDADITWTPVEGAEGYRISIGTTPGGTEIADNETVMGTVFHPAFDFAENTPYYLSVVPFNAAGEATGCSQTRFVIIPDENQTGKDVSRTKYGFSPNGDGINDFWEIDGIEQYPDNTVSIYNRWGDRIFEIRQYDNQSRVFKGVANQLTRLGAGILPAGTYFFIIQYRDNQETKKVEGFLVLKR</sequence>
<dbReference type="InterPro" id="IPR011050">
    <property type="entry name" value="Pectin_lyase_fold/virulence"/>
</dbReference>
<dbReference type="InterPro" id="IPR026341">
    <property type="entry name" value="T9SS_type_B"/>
</dbReference>
<protein>
    <recommendedName>
        <fullName evidence="9">Fibronectin type-III domain-containing protein</fullName>
    </recommendedName>
</protein>
<dbReference type="InterPro" id="IPR059226">
    <property type="entry name" value="Choice_anch_Q_dom"/>
</dbReference>
<feature type="signal peptide" evidence="8">
    <location>
        <begin position="1"/>
        <end position="21"/>
    </location>
</feature>
<dbReference type="InterPro" id="IPR012334">
    <property type="entry name" value="Pectin_lyas_fold"/>
</dbReference>
<dbReference type="InterPro" id="IPR013783">
    <property type="entry name" value="Ig-like_fold"/>
</dbReference>
<keyword evidence="7" id="KW-0998">Cell outer membrane</keyword>
<keyword evidence="11" id="KW-1185">Reference proteome</keyword>
<dbReference type="PANTHER" id="PTHR11319">
    <property type="entry name" value="G PROTEIN-COUPLED RECEPTOR-RELATED"/>
    <property type="match status" value="1"/>
</dbReference>
<evidence type="ECO:0000259" key="9">
    <source>
        <dbReference type="PROSITE" id="PS50853"/>
    </source>
</evidence>
<keyword evidence="5 8" id="KW-0732">Signal</keyword>